<dbReference type="PRINTS" id="PR00465">
    <property type="entry name" value="EP450IV"/>
</dbReference>
<protein>
    <recommendedName>
        <fullName evidence="10">Cytochrome P450</fullName>
    </recommendedName>
</protein>
<accession>A0A0F4Z7R2</accession>
<evidence type="ECO:0000256" key="2">
    <source>
        <dbReference type="ARBA" id="ARBA00010617"/>
    </source>
</evidence>
<dbReference type="GO" id="GO:0020037">
    <property type="term" value="F:heme binding"/>
    <property type="evidence" value="ECO:0007669"/>
    <property type="project" value="InterPro"/>
</dbReference>
<evidence type="ECO:0000256" key="6">
    <source>
        <dbReference type="PIRSR" id="PIRSR602403-1"/>
    </source>
</evidence>
<dbReference type="InterPro" id="IPR050121">
    <property type="entry name" value="Cytochrome_P450_monoxygenase"/>
</dbReference>
<sequence length="510" mass="57533">MPLIQAIREAGAPKEGLWYIDLYPISSIKQIYTLTPEAAAAVSSPPFLQHHHPDFKTLSLIFGSRSVTNSGGPEWKRLRNLLSPGFSARNTMAFVPDCVDEALVTAARLSSIARGDRFVESSYQIMLSYTVAFLCRFAVGLKTECQTRSHPLTNLLTKVSKLGDARNVTYGWLFQLWIRWKLRSYEGKIRQLLRQPILERWERIKKDEPDTTSAAVVADLFLRDFLRKKQKEQEEKGGKDAILLDEDILDVIADNCRAVTLGGRDTTAATISWTLYELSKNPDVLEEVRREHSAVLGPDPDAAGEMLKAQPHLLNNLPWTTAVIKEVLRLYPPASGVRYAEPGQQIHLNGQNYPCDGRIILISHYYLHRTAEYFPNPNSFLPQRFLASLNPQLSSSSSSSSSTSSQDTTIDPNAYRPFERGIRNCPGQETAMLMIKVMLCVLVRKFRFEEAYEELFLRRKRRGGGTPPPGVNITTFPENGDRAYQVLSTAGYPKDGLPLWVEEEEGKERI</sequence>
<dbReference type="SUPFAM" id="SSF48264">
    <property type="entry name" value="Cytochrome P450"/>
    <property type="match status" value="1"/>
</dbReference>
<dbReference type="InterPro" id="IPR002403">
    <property type="entry name" value="Cyt_P450_E_grp-IV"/>
</dbReference>
<dbReference type="Proteomes" id="UP000053958">
    <property type="component" value="Unassembled WGS sequence"/>
</dbReference>
<dbReference type="AlphaFoldDB" id="A0A0F4Z7R2"/>
<dbReference type="GO" id="GO:0004497">
    <property type="term" value="F:monooxygenase activity"/>
    <property type="evidence" value="ECO:0007669"/>
    <property type="project" value="InterPro"/>
</dbReference>
<keyword evidence="9" id="KW-1185">Reference proteome</keyword>
<keyword evidence="6" id="KW-0349">Heme</keyword>
<feature type="region of interest" description="Disordered" evidence="7">
    <location>
        <begin position="392"/>
        <end position="418"/>
    </location>
</feature>
<gene>
    <name evidence="8" type="ORF">T310_0101</name>
</gene>
<dbReference type="Pfam" id="PF00067">
    <property type="entry name" value="p450"/>
    <property type="match status" value="1"/>
</dbReference>
<dbReference type="PRINTS" id="PR00385">
    <property type="entry name" value="P450"/>
</dbReference>
<comment type="similarity">
    <text evidence="2">Belongs to the cytochrome P450 family.</text>
</comment>
<dbReference type="Gene3D" id="1.10.630.10">
    <property type="entry name" value="Cytochrome P450"/>
    <property type="match status" value="1"/>
</dbReference>
<evidence type="ECO:0000256" key="3">
    <source>
        <dbReference type="ARBA" id="ARBA00022723"/>
    </source>
</evidence>
<comment type="cofactor">
    <cofactor evidence="1 6">
        <name>heme</name>
        <dbReference type="ChEBI" id="CHEBI:30413"/>
    </cofactor>
</comment>
<dbReference type="InterPro" id="IPR001128">
    <property type="entry name" value="Cyt_P450"/>
</dbReference>
<comment type="caution">
    <text evidence="8">The sequence shown here is derived from an EMBL/GenBank/DDBJ whole genome shotgun (WGS) entry which is preliminary data.</text>
</comment>
<keyword evidence="4" id="KW-0560">Oxidoreductase</keyword>
<reference evidence="8 9" key="1">
    <citation type="submission" date="2015-04" db="EMBL/GenBank/DDBJ databases">
        <authorList>
            <person name="Heijne W.H."/>
            <person name="Fedorova N.D."/>
            <person name="Nierman W.C."/>
            <person name="Vollebregt A.W."/>
            <person name="Zhao Z."/>
            <person name="Wu L."/>
            <person name="Kumar M."/>
            <person name="Stam H."/>
            <person name="van den Berg M.A."/>
            <person name="Pel H.J."/>
        </authorList>
    </citation>
    <scope>NUCLEOTIDE SEQUENCE [LARGE SCALE GENOMIC DNA]</scope>
    <source>
        <strain evidence="8 9">CBS 393.64</strain>
    </source>
</reference>
<feature type="binding site" description="axial binding residue" evidence="6">
    <location>
        <position position="425"/>
    </location>
    <ligand>
        <name>heme</name>
        <dbReference type="ChEBI" id="CHEBI:30413"/>
    </ligand>
    <ligandPart>
        <name>Fe</name>
        <dbReference type="ChEBI" id="CHEBI:18248"/>
    </ligandPart>
</feature>
<dbReference type="GeneID" id="25312165"/>
<evidence type="ECO:0008006" key="10">
    <source>
        <dbReference type="Google" id="ProtNLM"/>
    </source>
</evidence>
<evidence type="ECO:0000256" key="4">
    <source>
        <dbReference type="ARBA" id="ARBA00023002"/>
    </source>
</evidence>
<dbReference type="GO" id="GO:0005506">
    <property type="term" value="F:iron ion binding"/>
    <property type="evidence" value="ECO:0007669"/>
    <property type="project" value="InterPro"/>
</dbReference>
<organism evidence="8 9">
    <name type="scientific">Rasamsonia emersonii (strain ATCC 16479 / CBS 393.64 / IMI 116815)</name>
    <dbReference type="NCBI Taxonomy" id="1408163"/>
    <lineage>
        <taxon>Eukaryota</taxon>
        <taxon>Fungi</taxon>
        <taxon>Dikarya</taxon>
        <taxon>Ascomycota</taxon>
        <taxon>Pezizomycotina</taxon>
        <taxon>Eurotiomycetes</taxon>
        <taxon>Eurotiomycetidae</taxon>
        <taxon>Eurotiales</taxon>
        <taxon>Trichocomaceae</taxon>
        <taxon>Rasamsonia</taxon>
    </lineage>
</organism>
<evidence type="ECO:0000313" key="9">
    <source>
        <dbReference type="Proteomes" id="UP000053958"/>
    </source>
</evidence>
<proteinExistence type="inferred from homology"/>
<dbReference type="InterPro" id="IPR036396">
    <property type="entry name" value="Cyt_P450_sf"/>
</dbReference>
<name>A0A0F4Z7R2_RASE3</name>
<dbReference type="PANTHER" id="PTHR24305">
    <property type="entry name" value="CYTOCHROME P450"/>
    <property type="match status" value="1"/>
</dbReference>
<dbReference type="OrthoDB" id="10029320at2759"/>
<dbReference type="RefSeq" id="XP_013332510.1">
    <property type="nucleotide sequence ID" value="XM_013477056.1"/>
</dbReference>
<evidence type="ECO:0000256" key="7">
    <source>
        <dbReference type="SAM" id="MobiDB-lite"/>
    </source>
</evidence>
<dbReference type="GO" id="GO:0016705">
    <property type="term" value="F:oxidoreductase activity, acting on paired donors, with incorporation or reduction of molecular oxygen"/>
    <property type="evidence" value="ECO:0007669"/>
    <property type="project" value="InterPro"/>
</dbReference>
<evidence type="ECO:0000256" key="1">
    <source>
        <dbReference type="ARBA" id="ARBA00001971"/>
    </source>
</evidence>
<dbReference type="STRING" id="1408163.A0A0F4Z7R2"/>
<dbReference type="PANTHER" id="PTHR24305:SF166">
    <property type="entry name" value="CYTOCHROME P450 12A4, MITOCHONDRIAL-RELATED"/>
    <property type="match status" value="1"/>
</dbReference>
<feature type="compositionally biased region" description="Low complexity" evidence="7">
    <location>
        <begin position="394"/>
        <end position="405"/>
    </location>
</feature>
<evidence type="ECO:0000313" key="8">
    <source>
        <dbReference type="EMBL" id="KKA25898.1"/>
    </source>
</evidence>
<keyword evidence="5 6" id="KW-0408">Iron</keyword>
<dbReference type="EMBL" id="LASV01000007">
    <property type="protein sequence ID" value="KKA25898.1"/>
    <property type="molecule type" value="Genomic_DNA"/>
</dbReference>
<evidence type="ECO:0000256" key="5">
    <source>
        <dbReference type="ARBA" id="ARBA00023004"/>
    </source>
</evidence>
<keyword evidence="3 6" id="KW-0479">Metal-binding</keyword>